<evidence type="ECO:0000259" key="5">
    <source>
        <dbReference type="PROSITE" id="PS50151"/>
    </source>
</evidence>
<reference evidence="6 7" key="1">
    <citation type="submission" date="2021-07" db="EMBL/GenBank/DDBJ databases">
        <title>Streptococcus humanmilk sp.nov.,a novel bacteria of streptococcus.</title>
        <authorList>
            <person name="Han F."/>
        </authorList>
    </citation>
    <scope>NUCLEOTIDE SEQUENCE [LARGE SCALE GENOMIC DNA]</scope>
    <source>
        <strain evidence="6 7">IMAU99125</strain>
    </source>
</reference>
<dbReference type="InterPro" id="IPR019489">
    <property type="entry name" value="Clp_ATPase_C"/>
</dbReference>
<keyword evidence="1" id="KW-0547">Nucleotide-binding</keyword>
<keyword evidence="3" id="KW-0143">Chaperone</keyword>
<organism evidence="6 7">
    <name type="scientific">Streptococcus humanilactis</name>
    <dbReference type="NCBI Taxonomy" id="2841061"/>
    <lineage>
        <taxon>Bacteria</taxon>
        <taxon>Bacillati</taxon>
        <taxon>Bacillota</taxon>
        <taxon>Bacilli</taxon>
        <taxon>Lactobacillales</taxon>
        <taxon>Streptococcaceae</taxon>
        <taxon>Streptococcus</taxon>
        <taxon>Streptococcus mitis group</taxon>
    </lineage>
</organism>
<dbReference type="GO" id="GO:0008233">
    <property type="term" value="F:peptidase activity"/>
    <property type="evidence" value="ECO:0007669"/>
    <property type="project" value="UniProtKB-KW"/>
</dbReference>
<name>A0ABS7DWG0_9STRE</name>
<dbReference type="PROSITE" id="PS50151">
    <property type="entry name" value="UVR"/>
    <property type="match status" value="1"/>
</dbReference>
<dbReference type="Pfam" id="PF00004">
    <property type="entry name" value="AAA"/>
    <property type="match status" value="1"/>
</dbReference>
<evidence type="ECO:0000256" key="3">
    <source>
        <dbReference type="ARBA" id="ARBA00023186"/>
    </source>
</evidence>
<proteinExistence type="predicted"/>
<sequence>MNNNFNNFNNMDDLFNQLMGGMRGYSSENRRYLINGREVTPEEFAHYRATGQLPGNAEVDGQMPQHTSGMKQDGVLAKLGRNLTAEAREGKLDPVIGRNKEIQEASEILSRRTKNNPVLVGDAGVGKTAVVEGLAQAIVNGDVPAAIKNKEIISIDISGLEAGTQYRGSFEENVQNLVNEVKEAGNIILFFDEIHQILGAGSTGGDSGSKGLADILKPALSRGELTVIGATTQDEYRNTILKNAALARRFNEVKVNAPSAEDTYKILQGIRDLYQQHHNVILPDEVLKAAVDYSVQYIPQRSLPDKAIDLVDVTAAHLAAQHPVTDVHAVEREIEVEKDKQEKAVESEDFEAALNYKTRIAELEKKIENHTEDMKVTASVNDVAESVERMTGIPVSQMGATDIERLKDMAHRLQDKVIGQDKAVEAVSRAIRRNRAGFDEGNRPIGSFLFVGPTGVGKTELAKQLALDMFGTKDAIIRLDMSEYSDRTAVSKLIGTTAGYVGYDDNSNTLTERVRRNPYSIILLDEIEKADPQVITLLLQVLDDGRLTDGQGNTVNFKNTVIIATSNAGFGYEANLTEDADKPELMDRLKPFFRPEFLNRFNAVIEFSHLTKEDLSKIVDLMLAEVNQTLAKKDIDLVVSQAAKDYITEEGYDEVMGVRPLRRVVEQEIRDKVTDFHLDHLDAKHLEADMEDGGLVIREKA</sequence>
<keyword evidence="6" id="KW-0645">Protease</keyword>
<feature type="domain" description="UVR" evidence="5">
    <location>
        <begin position="331"/>
        <end position="366"/>
    </location>
</feature>
<dbReference type="EMBL" id="JAHXBZ010000006">
    <property type="protein sequence ID" value="MBW7582358.1"/>
    <property type="molecule type" value="Genomic_DNA"/>
</dbReference>
<evidence type="ECO:0000256" key="2">
    <source>
        <dbReference type="ARBA" id="ARBA00022840"/>
    </source>
</evidence>
<dbReference type="SUPFAM" id="SSF52540">
    <property type="entry name" value="P-loop containing nucleoside triphosphate hydrolases"/>
    <property type="match status" value="2"/>
</dbReference>
<dbReference type="InterPro" id="IPR001943">
    <property type="entry name" value="UVR_dom"/>
</dbReference>
<dbReference type="InterPro" id="IPR003593">
    <property type="entry name" value="AAA+_ATPase"/>
</dbReference>
<gene>
    <name evidence="6" type="ORF">KV696_08410</name>
</gene>
<dbReference type="Gene3D" id="1.10.8.60">
    <property type="match status" value="2"/>
</dbReference>
<keyword evidence="7" id="KW-1185">Reference proteome</keyword>
<dbReference type="Pfam" id="PF10431">
    <property type="entry name" value="ClpB_D2-small"/>
    <property type="match status" value="1"/>
</dbReference>
<evidence type="ECO:0000313" key="7">
    <source>
        <dbReference type="Proteomes" id="UP000767465"/>
    </source>
</evidence>
<dbReference type="CDD" id="cd19499">
    <property type="entry name" value="RecA-like_ClpB_Hsp104-like"/>
    <property type="match status" value="1"/>
</dbReference>
<dbReference type="PROSITE" id="PS00871">
    <property type="entry name" value="CLPAB_2"/>
    <property type="match status" value="1"/>
</dbReference>
<keyword evidence="4" id="KW-0175">Coiled coil</keyword>
<dbReference type="PRINTS" id="PR00300">
    <property type="entry name" value="CLPPROTEASEA"/>
</dbReference>
<dbReference type="CDD" id="cd00009">
    <property type="entry name" value="AAA"/>
    <property type="match status" value="1"/>
</dbReference>
<dbReference type="PANTHER" id="PTHR11638">
    <property type="entry name" value="ATP-DEPENDENT CLP PROTEASE"/>
    <property type="match status" value="1"/>
</dbReference>
<dbReference type="SMART" id="SM00382">
    <property type="entry name" value="AAA"/>
    <property type="match status" value="2"/>
</dbReference>
<dbReference type="Pfam" id="PF07724">
    <property type="entry name" value="AAA_2"/>
    <property type="match status" value="1"/>
</dbReference>
<dbReference type="GO" id="GO:0005524">
    <property type="term" value="F:ATP binding"/>
    <property type="evidence" value="ECO:0007669"/>
    <property type="project" value="UniProtKB-KW"/>
</dbReference>
<feature type="coiled-coil region" evidence="4">
    <location>
        <begin position="353"/>
        <end position="380"/>
    </location>
</feature>
<comment type="caution">
    <text evidence="6">The sequence shown here is derived from an EMBL/GenBank/DDBJ whole genome shotgun (WGS) entry which is preliminary data.</text>
</comment>
<dbReference type="Proteomes" id="UP000767465">
    <property type="component" value="Unassembled WGS sequence"/>
</dbReference>
<accession>A0ABS7DWG0</accession>
<dbReference type="SMART" id="SM01086">
    <property type="entry name" value="ClpB_D2-small"/>
    <property type="match status" value="1"/>
</dbReference>
<evidence type="ECO:0000313" key="6">
    <source>
        <dbReference type="EMBL" id="MBW7582358.1"/>
    </source>
</evidence>
<protein>
    <submittedName>
        <fullName evidence="6">ATP-dependent Clp protease ATP-binding subunit</fullName>
    </submittedName>
</protein>
<evidence type="ECO:0000256" key="4">
    <source>
        <dbReference type="SAM" id="Coils"/>
    </source>
</evidence>
<dbReference type="InterPro" id="IPR041546">
    <property type="entry name" value="ClpA/ClpB_AAA_lid"/>
</dbReference>
<dbReference type="InterPro" id="IPR028299">
    <property type="entry name" value="ClpA/B_CS2"/>
</dbReference>
<dbReference type="RefSeq" id="WP_219967403.1">
    <property type="nucleotide sequence ID" value="NZ_JAHXBZ010000006.1"/>
</dbReference>
<dbReference type="InterPro" id="IPR027417">
    <property type="entry name" value="P-loop_NTPase"/>
</dbReference>
<dbReference type="InterPro" id="IPR050130">
    <property type="entry name" value="ClpA_ClpB"/>
</dbReference>
<evidence type="ECO:0000256" key="1">
    <source>
        <dbReference type="ARBA" id="ARBA00022741"/>
    </source>
</evidence>
<dbReference type="InterPro" id="IPR003959">
    <property type="entry name" value="ATPase_AAA_core"/>
</dbReference>
<dbReference type="Pfam" id="PF17871">
    <property type="entry name" value="AAA_lid_9"/>
    <property type="match status" value="1"/>
</dbReference>
<keyword evidence="2 6" id="KW-0067">ATP-binding</keyword>
<dbReference type="PANTHER" id="PTHR11638:SF188">
    <property type="entry name" value="ATP-DEPENDENT CLP PROTEASE ATP-BINDING SUBUNIT CLPL"/>
    <property type="match status" value="1"/>
</dbReference>
<dbReference type="GO" id="GO:0006508">
    <property type="term" value="P:proteolysis"/>
    <property type="evidence" value="ECO:0007669"/>
    <property type="project" value="UniProtKB-KW"/>
</dbReference>
<dbReference type="Gene3D" id="4.10.860.10">
    <property type="entry name" value="UVR domain"/>
    <property type="match status" value="1"/>
</dbReference>
<keyword evidence="6" id="KW-0378">Hydrolase</keyword>
<dbReference type="InterPro" id="IPR001270">
    <property type="entry name" value="ClpA/B"/>
</dbReference>
<dbReference type="Gene3D" id="3.40.50.300">
    <property type="entry name" value="P-loop containing nucleotide triphosphate hydrolases"/>
    <property type="match status" value="2"/>
</dbReference>